<dbReference type="AlphaFoldDB" id="A0A8X6XTC7"/>
<protein>
    <submittedName>
        <fullName evidence="2">Uncharacterized protein</fullName>
    </submittedName>
</protein>
<proteinExistence type="predicted"/>
<name>A0A8X6XTC7_9ARAC</name>
<feature type="compositionally biased region" description="Basic and acidic residues" evidence="1">
    <location>
        <begin position="307"/>
        <end position="318"/>
    </location>
</feature>
<feature type="compositionally biased region" description="Polar residues" evidence="1">
    <location>
        <begin position="294"/>
        <end position="305"/>
    </location>
</feature>
<feature type="region of interest" description="Disordered" evidence="1">
    <location>
        <begin position="294"/>
        <end position="411"/>
    </location>
</feature>
<gene>
    <name evidence="2" type="ORF">TNIN_149241</name>
</gene>
<evidence type="ECO:0000313" key="2">
    <source>
        <dbReference type="EMBL" id="GFY58300.1"/>
    </source>
</evidence>
<feature type="compositionally biased region" description="Polar residues" evidence="1">
    <location>
        <begin position="334"/>
        <end position="373"/>
    </location>
</feature>
<keyword evidence="3" id="KW-1185">Reference proteome</keyword>
<evidence type="ECO:0000313" key="3">
    <source>
        <dbReference type="Proteomes" id="UP000886998"/>
    </source>
</evidence>
<accession>A0A8X6XTC7</accession>
<evidence type="ECO:0000256" key="1">
    <source>
        <dbReference type="SAM" id="MobiDB-lite"/>
    </source>
</evidence>
<dbReference type="Proteomes" id="UP000886998">
    <property type="component" value="Unassembled WGS sequence"/>
</dbReference>
<sequence>MENHIEPGPASRILLEQFYDLTEKNLRLNSLRYVVKIDVIYCFAGAFPSSEDDKLALSHKVVRHTKPITWHNQKKTVDIFETPRTSNIVKLLRKGLGRRHLRTLQSSQSSKSSHGNDGKRTANHSNLHARSYIPKVLSAHFDENRDTQNMDNYAKSNSVKYNMFNDESDILNINERIDIKRDVEDYNVTSNGTTENYAFGGNYTTAAYKYVPPDPPTSSTTQNTTNDEPYLITTLNYTSTTTLDSFNDTGSTNKKIRRAKHLLGHSKSKEDLESKENMNEASFSTLFRNQHSEETSWYSTPNENESILDHSAVDRERDFETDDDLSNEGRNLVNEYSPNTDNKVFQNQMDMESNNSDDTIPTDQNTPRYTSADNVPADQDNPEYTSDIKTRSKNSIGRQPYELYDEEYEEN</sequence>
<dbReference type="EMBL" id="BMAV01011984">
    <property type="protein sequence ID" value="GFY58300.1"/>
    <property type="molecule type" value="Genomic_DNA"/>
</dbReference>
<organism evidence="2 3">
    <name type="scientific">Trichonephila inaurata madagascariensis</name>
    <dbReference type="NCBI Taxonomy" id="2747483"/>
    <lineage>
        <taxon>Eukaryota</taxon>
        <taxon>Metazoa</taxon>
        <taxon>Ecdysozoa</taxon>
        <taxon>Arthropoda</taxon>
        <taxon>Chelicerata</taxon>
        <taxon>Arachnida</taxon>
        <taxon>Araneae</taxon>
        <taxon>Araneomorphae</taxon>
        <taxon>Entelegynae</taxon>
        <taxon>Araneoidea</taxon>
        <taxon>Nephilidae</taxon>
        <taxon>Trichonephila</taxon>
        <taxon>Trichonephila inaurata</taxon>
    </lineage>
</organism>
<feature type="region of interest" description="Disordered" evidence="1">
    <location>
        <begin position="102"/>
        <end position="129"/>
    </location>
</feature>
<reference evidence="2" key="1">
    <citation type="submission" date="2020-08" db="EMBL/GenBank/DDBJ databases">
        <title>Multicomponent nature underlies the extraordinary mechanical properties of spider dragline silk.</title>
        <authorList>
            <person name="Kono N."/>
            <person name="Nakamura H."/>
            <person name="Mori M."/>
            <person name="Yoshida Y."/>
            <person name="Ohtoshi R."/>
            <person name="Malay A.D."/>
            <person name="Moran D.A.P."/>
            <person name="Tomita M."/>
            <person name="Numata K."/>
            <person name="Arakawa K."/>
        </authorList>
    </citation>
    <scope>NUCLEOTIDE SEQUENCE</scope>
</reference>
<comment type="caution">
    <text evidence="2">The sequence shown here is derived from an EMBL/GenBank/DDBJ whole genome shotgun (WGS) entry which is preliminary data.</text>
</comment>